<feature type="binding site" evidence="11">
    <location>
        <position position="120"/>
    </location>
    <ligand>
        <name>ATP</name>
        <dbReference type="ChEBI" id="CHEBI:30616"/>
    </ligand>
</feature>
<dbReference type="PANTHER" id="PTHR21087:SF21">
    <property type="entry name" value="SHIKIMATE KINASE 2"/>
    <property type="match status" value="1"/>
</dbReference>
<accession>A0ABW1VR41</accession>
<evidence type="ECO:0000256" key="5">
    <source>
        <dbReference type="ARBA" id="ARBA00022741"/>
    </source>
</evidence>
<evidence type="ECO:0000256" key="3">
    <source>
        <dbReference type="ARBA" id="ARBA00022605"/>
    </source>
</evidence>
<keyword evidence="3 11" id="KW-0028">Amino-acid biosynthesis</keyword>
<dbReference type="CDD" id="cd00464">
    <property type="entry name" value="SK"/>
    <property type="match status" value="1"/>
</dbReference>
<dbReference type="InterPro" id="IPR031322">
    <property type="entry name" value="Shikimate/glucono_kinase"/>
</dbReference>
<comment type="similarity">
    <text evidence="11">Belongs to the shikimate kinase family.</text>
</comment>
<organism evidence="12 13">
    <name type="scientific">Tatumella punctata</name>
    <dbReference type="NCBI Taxonomy" id="399969"/>
    <lineage>
        <taxon>Bacteria</taxon>
        <taxon>Pseudomonadati</taxon>
        <taxon>Pseudomonadota</taxon>
        <taxon>Gammaproteobacteria</taxon>
        <taxon>Enterobacterales</taxon>
        <taxon>Erwiniaceae</taxon>
        <taxon>Tatumella</taxon>
    </lineage>
</organism>
<dbReference type="Gene3D" id="3.40.50.300">
    <property type="entry name" value="P-loop containing nucleotide triphosphate hydrolases"/>
    <property type="match status" value="1"/>
</dbReference>
<comment type="function">
    <text evidence="11">Catalyzes the specific phosphorylation of the 3-hydroxyl group of shikimic acid using ATP as a cosubstrate.</text>
</comment>
<feature type="binding site" evidence="11">
    <location>
        <position position="79"/>
    </location>
    <ligand>
        <name>substrate</name>
    </ligand>
</feature>
<keyword evidence="5 11" id="KW-0547">Nucleotide-binding</keyword>
<dbReference type="InterPro" id="IPR000623">
    <property type="entry name" value="Shikimate_kinase/TSH1"/>
</dbReference>
<gene>
    <name evidence="12" type="primary">aroL</name>
    <name evidence="11" type="synonym">aroK</name>
    <name evidence="12" type="ORF">ACFP73_09250</name>
</gene>
<evidence type="ECO:0000256" key="11">
    <source>
        <dbReference type="HAMAP-Rule" id="MF_00109"/>
    </source>
</evidence>
<proteinExistence type="inferred from homology"/>
<evidence type="ECO:0000256" key="6">
    <source>
        <dbReference type="ARBA" id="ARBA00022777"/>
    </source>
</evidence>
<dbReference type="PANTHER" id="PTHR21087">
    <property type="entry name" value="SHIKIMATE KINASE"/>
    <property type="match status" value="1"/>
</dbReference>
<keyword evidence="7 11" id="KW-0067">ATP-binding</keyword>
<sequence>MSLPIYLIGARGCGKTTIGHLLSQTLGYAFNDTDHHLQSSLQCTIAQIVAEQGWESFRDKESASLIQVTTASAVIATGGGIILRPENCQHMREHGRVFWLKAEPQELAKRLTVDPEAGQRPTLTGRPITEEMSDVLKIRSPLYSSTAHHIIDASRPPQEVVDNILQVLSQQRAG</sequence>
<feature type="binding site" evidence="11">
    <location>
        <position position="139"/>
    </location>
    <ligand>
        <name>substrate</name>
    </ligand>
</feature>
<evidence type="ECO:0000256" key="10">
    <source>
        <dbReference type="ARBA" id="ARBA00048567"/>
    </source>
</evidence>
<dbReference type="RefSeq" id="WP_212707890.1">
    <property type="nucleotide sequence ID" value="NZ_BAAAFW010000054.1"/>
</dbReference>
<dbReference type="SUPFAM" id="SSF52540">
    <property type="entry name" value="P-loop containing nucleoside triphosphate hydrolases"/>
    <property type="match status" value="1"/>
</dbReference>
<name>A0ABW1VR41_9GAMM</name>
<evidence type="ECO:0000256" key="7">
    <source>
        <dbReference type="ARBA" id="ARBA00022840"/>
    </source>
</evidence>
<keyword evidence="2 11" id="KW-0963">Cytoplasm</keyword>
<dbReference type="PRINTS" id="PR01100">
    <property type="entry name" value="SHIKIMTKNASE"/>
</dbReference>
<evidence type="ECO:0000256" key="8">
    <source>
        <dbReference type="ARBA" id="ARBA00022842"/>
    </source>
</evidence>
<keyword evidence="6 11" id="KW-0418">Kinase</keyword>
<evidence type="ECO:0000313" key="12">
    <source>
        <dbReference type="EMBL" id="MFC6362281.1"/>
    </source>
</evidence>
<comment type="catalytic activity">
    <reaction evidence="10 11">
        <text>shikimate + ATP = 3-phosphoshikimate + ADP + H(+)</text>
        <dbReference type="Rhea" id="RHEA:13121"/>
        <dbReference type="ChEBI" id="CHEBI:15378"/>
        <dbReference type="ChEBI" id="CHEBI:30616"/>
        <dbReference type="ChEBI" id="CHEBI:36208"/>
        <dbReference type="ChEBI" id="CHEBI:145989"/>
        <dbReference type="ChEBI" id="CHEBI:456216"/>
        <dbReference type="EC" id="2.7.1.71"/>
    </reaction>
</comment>
<comment type="cofactor">
    <cofactor evidence="11">
        <name>Mg(2+)</name>
        <dbReference type="ChEBI" id="CHEBI:18420"/>
    </cofactor>
    <text evidence="11">Binds 1 Mg(2+) ion per subunit.</text>
</comment>
<dbReference type="HAMAP" id="MF_00109">
    <property type="entry name" value="Shikimate_kinase"/>
    <property type="match status" value="1"/>
</dbReference>
<dbReference type="Proteomes" id="UP001596215">
    <property type="component" value="Unassembled WGS sequence"/>
</dbReference>
<feature type="binding site" evidence="11">
    <location>
        <position position="16"/>
    </location>
    <ligand>
        <name>Mg(2+)</name>
        <dbReference type="ChEBI" id="CHEBI:18420"/>
    </ligand>
</feature>
<keyword evidence="11" id="KW-0479">Metal-binding</keyword>
<keyword evidence="8 11" id="KW-0460">Magnesium</keyword>
<feature type="binding site" evidence="11">
    <location>
        <begin position="12"/>
        <end position="17"/>
    </location>
    <ligand>
        <name>ATP</name>
        <dbReference type="ChEBI" id="CHEBI:30616"/>
    </ligand>
</feature>
<dbReference type="InterPro" id="IPR027417">
    <property type="entry name" value="P-loop_NTPase"/>
</dbReference>
<comment type="subunit">
    <text evidence="11">Monomer.</text>
</comment>
<evidence type="ECO:0000256" key="4">
    <source>
        <dbReference type="ARBA" id="ARBA00022679"/>
    </source>
</evidence>
<comment type="pathway">
    <text evidence="1 11">Metabolic intermediate biosynthesis; chorismate biosynthesis; chorismate from D-erythrose 4-phosphate and phosphoenolpyruvate: step 5/7.</text>
</comment>
<dbReference type="EC" id="2.7.1.71" evidence="11"/>
<dbReference type="Pfam" id="PF01202">
    <property type="entry name" value="SKI"/>
    <property type="match status" value="1"/>
</dbReference>
<dbReference type="NCBIfam" id="NF002988">
    <property type="entry name" value="PRK03731.1"/>
    <property type="match status" value="1"/>
</dbReference>
<evidence type="ECO:0000313" key="13">
    <source>
        <dbReference type="Proteomes" id="UP001596215"/>
    </source>
</evidence>
<keyword evidence="4 11" id="KW-0808">Transferase</keyword>
<feature type="binding site" evidence="11">
    <location>
        <position position="58"/>
    </location>
    <ligand>
        <name>substrate</name>
    </ligand>
</feature>
<feature type="binding site" evidence="11">
    <location>
        <position position="34"/>
    </location>
    <ligand>
        <name>substrate</name>
    </ligand>
</feature>
<comment type="caution">
    <text evidence="12">The sequence shown here is derived from an EMBL/GenBank/DDBJ whole genome shotgun (WGS) entry which is preliminary data.</text>
</comment>
<dbReference type="PROSITE" id="PS01128">
    <property type="entry name" value="SHIKIMATE_KINASE"/>
    <property type="match status" value="1"/>
</dbReference>
<comment type="subcellular location">
    <subcellularLocation>
        <location evidence="11">Cytoplasm</location>
    </subcellularLocation>
</comment>
<evidence type="ECO:0000256" key="1">
    <source>
        <dbReference type="ARBA" id="ARBA00004842"/>
    </source>
</evidence>
<reference evidence="13" key="1">
    <citation type="journal article" date="2019" name="Int. J. Syst. Evol. Microbiol.">
        <title>The Global Catalogue of Microorganisms (GCM) 10K type strain sequencing project: providing services to taxonomists for standard genome sequencing and annotation.</title>
        <authorList>
            <consortium name="The Broad Institute Genomics Platform"/>
            <consortium name="The Broad Institute Genome Sequencing Center for Infectious Disease"/>
            <person name="Wu L."/>
            <person name="Ma J."/>
        </authorList>
    </citation>
    <scope>NUCLEOTIDE SEQUENCE [LARGE SCALE GENOMIC DNA]</scope>
    <source>
        <strain evidence="13">CGMCC 4.1530</strain>
    </source>
</reference>
<dbReference type="GO" id="GO:0004765">
    <property type="term" value="F:shikimate kinase activity"/>
    <property type="evidence" value="ECO:0007669"/>
    <property type="project" value="UniProtKB-EC"/>
</dbReference>
<evidence type="ECO:0000256" key="2">
    <source>
        <dbReference type="ARBA" id="ARBA00022490"/>
    </source>
</evidence>
<protein>
    <recommendedName>
        <fullName evidence="11">Shikimate kinase 1</fullName>
        <shortName evidence="11">SK 1</shortName>
        <ecNumber evidence="11">2.7.1.71</ecNumber>
    </recommendedName>
</protein>
<dbReference type="EMBL" id="JBHSUC010000009">
    <property type="protein sequence ID" value="MFC6362281.1"/>
    <property type="molecule type" value="Genomic_DNA"/>
</dbReference>
<keyword evidence="9 11" id="KW-0057">Aromatic amino acid biosynthesis</keyword>
<dbReference type="InterPro" id="IPR023000">
    <property type="entry name" value="Shikimate_kinase_CS"/>
</dbReference>
<keyword evidence="13" id="KW-1185">Reference proteome</keyword>
<feature type="binding site" evidence="11">
    <location>
        <position position="155"/>
    </location>
    <ligand>
        <name>ATP</name>
        <dbReference type="ChEBI" id="CHEBI:30616"/>
    </ligand>
</feature>
<evidence type="ECO:0000256" key="9">
    <source>
        <dbReference type="ARBA" id="ARBA00023141"/>
    </source>
</evidence>